<accession>A0AAD9J5S4</accession>
<dbReference type="CDD" id="cd16030">
    <property type="entry name" value="iduronate-2-sulfatase"/>
    <property type="match status" value="1"/>
</dbReference>
<dbReference type="InterPro" id="IPR000917">
    <property type="entry name" value="Sulfatase_N"/>
</dbReference>
<keyword evidence="3" id="KW-0479">Metal-binding</keyword>
<feature type="domain" description="Sulfatase N-terminal" evidence="8">
    <location>
        <begin position="94"/>
        <end position="441"/>
    </location>
</feature>
<dbReference type="InterPro" id="IPR017850">
    <property type="entry name" value="Alkaline_phosphatase_core_sf"/>
</dbReference>
<evidence type="ECO:0000256" key="5">
    <source>
        <dbReference type="ARBA" id="ARBA00022801"/>
    </source>
</evidence>
<keyword evidence="7" id="KW-0812">Transmembrane</keyword>
<comment type="cofactor">
    <cofactor evidence="1">
        <name>Ca(2+)</name>
        <dbReference type="ChEBI" id="CHEBI:29108"/>
    </cofactor>
</comment>
<proteinExistence type="inferred from homology"/>
<evidence type="ECO:0000256" key="1">
    <source>
        <dbReference type="ARBA" id="ARBA00001913"/>
    </source>
</evidence>
<evidence type="ECO:0000256" key="6">
    <source>
        <dbReference type="ARBA" id="ARBA00022837"/>
    </source>
</evidence>
<protein>
    <recommendedName>
        <fullName evidence="8">Sulfatase N-terminal domain-containing protein</fullName>
    </recommendedName>
</protein>
<dbReference type="Gene3D" id="3.40.720.10">
    <property type="entry name" value="Alkaline Phosphatase, subunit A"/>
    <property type="match status" value="1"/>
</dbReference>
<dbReference type="InterPro" id="IPR035874">
    <property type="entry name" value="IDS"/>
</dbReference>
<dbReference type="PANTHER" id="PTHR45953:SF1">
    <property type="entry name" value="IDURONATE 2-SULFATASE"/>
    <property type="match status" value="1"/>
</dbReference>
<evidence type="ECO:0000313" key="10">
    <source>
        <dbReference type="Proteomes" id="UP001208570"/>
    </source>
</evidence>
<evidence type="ECO:0000313" key="9">
    <source>
        <dbReference type="EMBL" id="KAK2147162.1"/>
    </source>
</evidence>
<keyword evidence="7" id="KW-1133">Transmembrane helix</keyword>
<evidence type="ECO:0000256" key="2">
    <source>
        <dbReference type="ARBA" id="ARBA00008779"/>
    </source>
</evidence>
<evidence type="ECO:0000256" key="7">
    <source>
        <dbReference type="SAM" id="Phobius"/>
    </source>
</evidence>
<keyword evidence="7" id="KW-0472">Membrane</keyword>
<dbReference type="GO" id="GO:0046872">
    <property type="term" value="F:metal ion binding"/>
    <property type="evidence" value="ECO:0007669"/>
    <property type="project" value="UniProtKB-KW"/>
</dbReference>
<dbReference type="Proteomes" id="UP001208570">
    <property type="component" value="Unassembled WGS sequence"/>
</dbReference>
<evidence type="ECO:0000259" key="8">
    <source>
        <dbReference type="Pfam" id="PF00884"/>
    </source>
</evidence>
<dbReference type="AlphaFoldDB" id="A0AAD9J5S4"/>
<evidence type="ECO:0000256" key="3">
    <source>
        <dbReference type="ARBA" id="ARBA00022723"/>
    </source>
</evidence>
<dbReference type="Pfam" id="PF00884">
    <property type="entry name" value="Sulfatase"/>
    <property type="match status" value="1"/>
</dbReference>
<sequence length="529" mass="60546">MASGRGRNGIFWILIGCVFIVYFHYVFEVGIFPGQKEKGTLKERLAVKKFQNDSEPLKAPINFIVQSQDASSVRAERRMSDEPRSSRGRHPRMNVLFIMADDMRAQLSPYNGPDSEYMKPRLHTPNFQNLASRSLLLKKAFVQYTFCGPSRTSMLTSRRPDITGIFNNSRHWRYERGNYTSLPQYFKMNDYTVQGIGKVFHPGKSSSNDDPVSWTEPYRHGLSTEPDYLKPFGPGERWLEVSPEEEEEKPLPDRAAVQIAKEFLEAAAEKARSGEKNFFLGFGFNKPHVSLICPKKYYNLYPEETGKFMDDPLWQLPFFRPGSGIVNGTALNDSWYQLPTETLRHMRQGYFACISYVDDLLGELLNAVEELDLADSTIISFMADHGYHLGEQRMVGKQTLYDSSSHVPMMLHIPGRTEHGIVSESIVQALDVFPTIVEAAGLDQIPPCREDSVDIPLCTEGTSILKLIDDPEIQIRPYAITQQMDANDRMRFSLRNKRQERFNLVNDQEYADIKDKLQKSLYMKIGIEV</sequence>
<dbReference type="EMBL" id="JAODUP010000566">
    <property type="protein sequence ID" value="KAK2147162.1"/>
    <property type="molecule type" value="Genomic_DNA"/>
</dbReference>
<reference evidence="9" key="1">
    <citation type="journal article" date="2023" name="Mol. Biol. Evol.">
        <title>Third-Generation Sequencing Reveals the Adaptive Role of the Epigenome in Three Deep-Sea Polychaetes.</title>
        <authorList>
            <person name="Perez M."/>
            <person name="Aroh O."/>
            <person name="Sun Y."/>
            <person name="Lan Y."/>
            <person name="Juniper S.K."/>
            <person name="Young C.R."/>
            <person name="Angers B."/>
            <person name="Qian P.Y."/>
        </authorList>
    </citation>
    <scope>NUCLEOTIDE SEQUENCE</scope>
    <source>
        <strain evidence="9">P08H-3</strain>
    </source>
</reference>
<comment type="similarity">
    <text evidence="2">Belongs to the sulfatase family.</text>
</comment>
<evidence type="ECO:0000256" key="4">
    <source>
        <dbReference type="ARBA" id="ARBA00022729"/>
    </source>
</evidence>
<gene>
    <name evidence="9" type="ORF">LSH36_566g00020</name>
</gene>
<dbReference type="GO" id="GO:0005737">
    <property type="term" value="C:cytoplasm"/>
    <property type="evidence" value="ECO:0007669"/>
    <property type="project" value="TreeGrafter"/>
</dbReference>
<dbReference type="GO" id="GO:0004423">
    <property type="term" value="F:iduronate-2-sulfatase activity"/>
    <property type="evidence" value="ECO:0007669"/>
    <property type="project" value="InterPro"/>
</dbReference>
<keyword evidence="4" id="KW-0732">Signal</keyword>
<feature type="transmembrane region" description="Helical" evidence="7">
    <location>
        <begin position="9"/>
        <end position="27"/>
    </location>
</feature>
<comment type="caution">
    <text evidence="9">The sequence shown here is derived from an EMBL/GenBank/DDBJ whole genome shotgun (WGS) entry which is preliminary data.</text>
</comment>
<keyword evidence="6" id="KW-0106">Calcium</keyword>
<keyword evidence="10" id="KW-1185">Reference proteome</keyword>
<dbReference type="SUPFAM" id="SSF53649">
    <property type="entry name" value="Alkaline phosphatase-like"/>
    <property type="match status" value="1"/>
</dbReference>
<dbReference type="PANTHER" id="PTHR45953">
    <property type="entry name" value="IDURONATE 2-SULFATASE"/>
    <property type="match status" value="1"/>
</dbReference>
<keyword evidence="5" id="KW-0378">Hydrolase</keyword>
<organism evidence="9 10">
    <name type="scientific">Paralvinella palmiformis</name>
    <dbReference type="NCBI Taxonomy" id="53620"/>
    <lineage>
        <taxon>Eukaryota</taxon>
        <taxon>Metazoa</taxon>
        <taxon>Spiralia</taxon>
        <taxon>Lophotrochozoa</taxon>
        <taxon>Annelida</taxon>
        <taxon>Polychaeta</taxon>
        <taxon>Sedentaria</taxon>
        <taxon>Canalipalpata</taxon>
        <taxon>Terebellida</taxon>
        <taxon>Terebelliformia</taxon>
        <taxon>Alvinellidae</taxon>
        <taxon>Paralvinella</taxon>
    </lineage>
</organism>
<name>A0AAD9J5S4_9ANNE</name>